<dbReference type="STRING" id="278856.A0A212EW70"/>
<reference evidence="8 9" key="1">
    <citation type="journal article" date="2011" name="Cell">
        <title>The monarch butterfly genome yields insights into long-distance migration.</title>
        <authorList>
            <person name="Zhan S."/>
            <person name="Merlin C."/>
            <person name="Boore J.L."/>
            <person name="Reppert S.M."/>
        </authorList>
    </citation>
    <scope>NUCLEOTIDE SEQUENCE [LARGE SCALE GENOMIC DNA]</scope>
    <source>
        <strain evidence="8">F-2</strain>
    </source>
</reference>
<comment type="subcellular location">
    <subcellularLocation>
        <location evidence="1 6 7">Nucleus</location>
    </subcellularLocation>
</comment>
<name>A0A212EW70_DANPL</name>
<dbReference type="GO" id="GO:0000978">
    <property type="term" value="F:RNA polymerase II cis-regulatory region sequence-specific DNA binding"/>
    <property type="evidence" value="ECO:0007669"/>
    <property type="project" value="TreeGrafter"/>
</dbReference>
<dbReference type="PANTHER" id="PTHR24340">
    <property type="entry name" value="HOMEOBOX PROTEIN NKX"/>
    <property type="match status" value="1"/>
</dbReference>
<dbReference type="Pfam" id="PF00046">
    <property type="entry name" value="Homeodomain"/>
    <property type="match status" value="1"/>
</dbReference>
<dbReference type="OrthoDB" id="3137333at2759"/>
<evidence type="ECO:0000256" key="1">
    <source>
        <dbReference type="ARBA" id="ARBA00004123"/>
    </source>
</evidence>
<dbReference type="KEGG" id="dpl:KGM_206776"/>
<keyword evidence="2" id="KW-0217">Developmental protein</keyword>
<evidence type="ECO:0000256" key="4">
    <source>
        <dbReference type="ARBA" id="ARBA00023155"/>
    </source>
</evidence>
<keyword evidence="9" id="KW-1185">Reference proteome</keyword>
<dbReference type="EMBL" id="AGBW02012063">
    <property type="protein sequence ID" value="OWR45742.1"/>
    <property type="molecule type" value="Genomic_DNA"/>
</dbReference>
<accession>A0A212EW70</accession>
<dbReference type="PANTHER" id="PTHR24340:SF41">
    <property type="entry name" value="MUSCLE-SPECIFIC HOMEOBOX PROTEIN TINMAN-RELATED"/>
    <property type="match status" value="1"/>
</dbReference>
<evidence type="ECO:0000256" key="5">
    <source>
        <dbReference type="ARBA" id="ARBA00023242"/>
    </source>
</evidence>
<evidence type="ECO:0000256" key="2">
    <source>
        <dbReference type="ARBA" id="ARBA00022473"/>
    </source>
</evidence>
<sequence>MDCEQITSYDIKNYECKNYEYEKRCEEFYDKNYRVKFDDQHQSSLSTPFLVKDILNINQAPYYERNDAWKVERRNECEPLHQSQYCQEYFSQMYPNIPINTEPYWSQEVHDTKIEDYYNYNYNYNHNLYHQNHDYSELTPQVEVQGKFQNMETESQPPGTGVKVVEKTIQQLGTETTAYTQTLPKYPAMARKQTKQCKPDRKERNVKRKPRILFSQTQVHALEVRFIAQKYLTAPEREQLAKTLNLSPTQVKIWFQNRRYKSKRIKSPEVSTSTDAKPMKNIGRKLYRTENRDLRYETYKQESESLESELTSTMYFDDSITYGSEKYYAQEDVSGTMYSKFKSEGYKENEIKKFNPNYIC</sequence>
<dbReference type="InterPro" id="IPR009057">
    <property type="entry name" value="Homeodomain-like_sf"/>
</dbReference>
<dbReference type="PROSITE" id="PS50071">
    <property type="entry name" value="HOMEOBOX_2"/>
    <property type="match status" value="1"/>
</dbReference>
<dbReference type="Gene3D" id="1.10.10.60">
    <property type="entry name" value="Homeodomain-like"/>
    <property type="match status" value="1"/>
</dbReference>
<evidence type="ECO:0000256" key="7">
    <source>
        <dbReference type="RuleBase" id="RU000682"/>
    </source>
</evidence>
<dbReference type="CDD" id="cd00086">
    <property type="entry name" value="homeodomain"/>
    <property type="match status" value="1"/>
</dbReference>
<protein>
    <submittedName>
        <fullName evidence="8">Uncharacterized protein</fullName>
    </submittedName>
</protein>
<evidence type="ECO:0000313" key="8">
    <source>
        <dbReference type="EMBL" id="OWR45742.1"/>
    </source>
</evidence>
<dbReference type="InterPro" id="IPR017970">
    <property type="entry name" value="Homeobox_CS"/>
</dbReference>
<dbReference type="PROSITE" id="PS00027">
    <property type="entry name" value="HOMEOBOX_1"/>
    <property type="match status" value="1"/>
</dbReference>
<dbReference type="GO" id="GO:0000981">
    <property type="term" value="F:DNA-binding transcription factor activity, RNA polymerase II-specific"/>
    <property type="evidence" value="ECO:0007669"/>
    <property type="project" value="InterPro"/>
</dbReference>
<proteinExistence type="predicted"/>
<keyword evidence="4 6" id="KW-0371">Homeobox</keyword>
<dbReference type="InterPro" id="IPR050394">
    <property type="entry name" value="Homeobox_NK-like"/>
</dbReference>
<dbReference type="InterPro" id="IPR001356">
    <property type="entry name" value="HD"/>
</dbReference>
<dbReference type="eggNOG" id="KOG0842">
    <property type="taxonomic scope" value="Eukaryota"/>
</dbReference>
<evidence type="ECO:0000313" key="9">
    <source>
        <dbReference type="Proteomes" id="UP000007151"/>
    </source>
</evidence>
<keyword evidence="5 6" id="KW-0539">Nucleus</keyword>
<comment type="caution">
    <text evidence="8">The sequence shown here is derived from an EMBL/GenBank/DDBJ whole genome shotgun (WGS) entry which is preliminary data.</text>
</comment>
<gene>
    <name evidence="8" type="ORF">KGM_206776</name>
</gene>
<evidence type="ECO:0000256" key="6">
    <source>
        <dbReference type="PROSITE-ProRule" id="PRU00108"/>
    </source>
</evidence>
<dbReference type="SMART" id="SM00389">
    <property type="entry name" value="HOX"/>
    <property type="match status" value="1"/>
</dbReference>
<dbReference type="PRINTS" id="PR00024">
    <property type="entry name" value="HOMEOBOX"/>
</dbReference>
<evidence type="ECO:0000256" key="3">
    <source>
        <dbReference type="ARBA" id="ARBA00023125"/>
    </source>
</evidence>
<dbReference type="SUPFAM" id="SSF46689">
    <property type="entry name" value="Homeodomain-like"/>
    <property type="match status" value="1"/>
</dbReference>
<organism evidence="8 9">
    <name type="scientific">Danaus plexippus plexippus</name>
    <dbReference type="NCBI Taxonomy" id="278856"/>
    <lineage>
        <taxon>Eukaryota</taxon>
        <taxon>Metazoa</taxon>
        <taxon>Ecdysozoa</taxon>
        <taxon>Arthropoda</taxon>
        <taxon>Hexapoda</taxon>
        <taxon>Insecta</taxon>
        <taxon>Pterygota</taxon>
        <taxon>Neoptera</taxon>
        <taxon>Endopterygota</taxon>
        <taxon>Lepidoptera</taxon>
        <taxon>Glossata</taxon>
        <taxon>Ditrysia</taxon>
        <taxon>Papilionoidea</taxon>
        <taxon>Nymphalidae</taxon>
        <taxon>Danainae</taxon>
        <taxon>Danaini</taxon>
        <taxon>Danaina</taxon>
        <taxon>Danaus</taxon>
        <taxon>Danaus</taxon>
    </lineage>
</organism>
<keyword evidence="3 6" id="KW-0238">DNA-binding</keyword>
<feature type="DNA-binding region" description="Homeobox" evidence="6">
    <location>
        <begin position="207"/>
        <end position="266"/>
    </location>
</feature>
<dbReference type="GO" id="GO:0005634">
    <property type="term" value="C:nucleus"/>
    <property type="evidence" value="ECO:0007669"/>
    <property type="project" value="UniProtKB-SubCell"/>
</dbReference>
<dbReference type="AlphaFoldDB" id="A0A212EW70"/>
<dbReference type="GO" id="GO:0030154">
    <property type="term" value="P:cell differentiation"/>
    <property type="evidence" value="ECO:0007669"/>
    <property type="project" value="TreeGrafter"/>
</dbReference>
<dbReference type="InterPro" id="IPR020479">
    <property type="entry name" value="HD_metazoa"/>
</dbReference>
<dbReference type="Proteomes" id="UP000007151">
    <property type="component" value="Unassembled WGS sequence"/>
</dbReference>